<dbReference type="AlphaFoldDB" id="A0A8J1TV69"/>
<dbReference type="Proteomes" id="UP000749559">
    <property type="component" value="Unassembled WGS sequence"/>
</dbReference>
<proteinExistence type="predicted"/>
<dbReference type="OrthoDB" id="6282329at2759"/>
<evidence type="ECO:0000313" key="1">
    <source>
        <dbReference type="EMBL" id="CAH1779427.1"/>
    </source>
</evidence>
<protein>
    <submittedName>
        <fullName evidence="1">Uncharacterized protein</fullName>
    </submittedName>
</protein>
<reference evidence="1" key="1">
    <citation type="submission" date="2022-03" db="EMBL/GenBank/DDBJ databases">
        <authorList>
            <person name="Martin C."/>
        </authorList>
    </citation>
    <scope>NUCLEOTIDE SEQUENCE</scope>
</reference>
<dbReference type="InterPro" id="IPR042333">
    <property type="entry name" value="LRAD2/Mig-13-like"/>
</dbReference>
<sequence>MYVHHYWVNVVLVLATLIKSNEAISLSTMHGSCGSRPFGPASVGTEFVGPTHGHVVTFHSDQGGYDFVPAHTGIYDTDIDCWLILKGQPNTADQPAKKISLSWRGNFHMIGYGGDNYVDTACDRALVEVYDAEDDGMTLTNRLAHGCGSTPPAVSISNAETFVVHLYVAAKPPDINYTEIIPFPQNNATCNNATEVSVCALNATSCEVDCTCQFINNTQTNLNMTTLSPNATNANTTNTTVATTTVAVTTAATTVVTTANMTYNATTIATTMASNITNMTTLAPCVEQLNITNVTVLQPRIRFTLDFTSYFEGDCSIDNIDDGLQMQCDSGRCIDDTLRCDVYYSPNCGTSDNSDIRASEPGNCRPTRPPDLFPLYLVLGLLAALAMLYWCCWRPGYCPWRLARLRNVKCCKRPCCHPCRNSPACRKTGCCGSPATGACAACSPTCCTGAPGPGGGGGCLGPCSRLPCCSGGPGPGSGGPGSGPKKGPCGCCVPLNGSLASGNGAGWGPNKAKAGGKGGLGPNGWTNFSNDDGAHVRETR</sequence>
<gene>
    <name evidence="1" type="ORF">OFUS_LOCUS6237</name>
</gene>
<comment type="caution">
    <text evidence="1">The sequence shown here is derived from an EMBL/GenBank/DDBJ whole genome shotgun (WGS) entry which is preliminary data.</text>
</comment>
<keyword evidence="2" id="KW-1185">Reference proteome</keyword>
<accession>A0A8J1TV69</accession>
<dbReference type="EMBL" id="CAIIXF020000003">
    <property type="protein sequence ID" value="CAH1779427.1"/>
    <property type="molecule type" value="Genomic_DNA"/>
</dbReference>
<organism evidence="1 2">
    <name type="scientific">Owenia fusiformis</name>
    <name type="common">Polychaete worm</name>
    <dbReference type="NCBI Taxonomy" id="6347"/>
    <lineage>
        <taxon>Eukaryota</taxon>
        <taxon>Metazoa</taxon>
        <taxon>Spiralia</taxon>
        <taxon>Lophotrochozoa</taxon>
        <taxon>Annelida</taxon>
        <taxon>Polychaeta</taxon>
        <taxon>Sedentaria</taxon>
        <taxon>Canalipalpata</taxon>
        <taxon>Sabellida</taxon>
        <taxon>Oweniida</taxon>
        <taxon>Oweniidae</taxon>
        <taxon>Owenia</taxon>
    </lineage>
</organism>
<dbReference type="PANTHER" id="PTHR24652:SF67">
    <property type="entry name" value="LOW-DENSITY LIPOPROTEIN RECEPTOR CLASS A DOMAIN-CONTAINING PROTEIN 2"/>
    <property type="match status" value="1"/>
</dbReference>
<name>A0A8J1TV69_OWEFU</name>
<dbReference type="PANTHER" id="PTHR24652">
    <property type="entry name" value="LOW-DENSITY LIPOPROTEIN RECEPTOR CLASS A DOMAIN-CONTAINING PROTEIN 2"/>
    <property type="match status" value="1"/>
</dbReference>
<evidence type="ECO:0000313" key="2">
    <source>
        <dbReference type="Proteomes" id="UP000749559"/>
    </source>
</evidence>